<keyword evidence="3" id="KW-0479">Metal-binding</keyword>
<dbReference type="GO" id="GO:0004722">
    <property type="term" value="F:protein serine/threonine phosphatase activity"/>
    <property type="evidence" value="ECO:0007669"/>
    <property type="project" value="UniProtKB-EC"/>
</dbReference>
<evidence type="ECO:0000259" key="12">
    <source>
        <dbReference type="PROSITE" id="PS00125"/>
    </source>
</evidence>
<proteinExistence type="inferred from homology"/>
<dbReference type="PROSITE" id="PS00125">
    <property type="entry name" value="SER_THR_PHOSPHATASE"/>
    <property type="match status" value="1"/>
</dbReference>
<dbReference type="InterPro" id="IPR029052">
    <property type="entry name" value="Metallo-depent_PP-like"/>
</dbReference>
<dbReference type="PRINTS" id="PR00114">
    <property type="entry name" value="STPHPHTASE"/>
</dbReference>
<comment type="similarity">
    <text evidence="2 11">Belongs to the PPP phosphatase family.</text>
</comment>
<evidence type="ECO:0000256" key="9">
    <source>
        <dbReference type="ARBA" id="ARBA00048336"/>
    </source>
</evidence>
<keyword evidence="13" id="KW-1185">Reference proteome</keyword>
<evidence type="ECO:0000256" key="11">
    <source>
        <dbReference type="RuleBase" id="RU004273"/>
    </source>
</evidence>
<evidence type="ECO:0000313" key="14">
    <source>
        <dbReference type="WBParaSite" id="ACRNAN_scaffold10765.g11778.t1"/>
    </source>
</evidence>
<keyword evidence="6" id="KW-0464">Manganese</keyword>
<dbReference type="Proteomes" id="UP000887540">
    <property type="component" value="Unplaced"/>
</dbReference>
<dbReference type="GO" id="GO:0031272">
    <property type="term" value="P:regulation of pseudopodium assembly"/>
    <property type="evidence" value="ECO:0007669"/>
    <property type="project" value="UniProtKB-ARBA"/>
</dbReference>
<dbReference type="PANTHER" id="PTHR11668">
    <property type="entry name" value="SERINE/THREONINE PROTEIN PHOSPHATASE"/>
    <property type="match status" value="1"/>
</dbReference>
<comment type="cofactor">
    <cofactor evidence="1">
        <name>Mn(2+)</name>
        <dbReference type="ChEBI" id="CHEBI:29035"/>
    </cofactor>
</comment>
<dbReference type="PANTHER" id="PTHR11668:SF300">
    <property type="entry name" value="SERINE_THREONINE-PROTEIN PHOSPHATASE"/>
    <property type="match status" value="1"/>
</dbReference>
<dbReference type="InterPro" id="IPR004843">
    <property type="entry name" value="Calcineurin-like_PHP"/>
</dbReference>
<evidence type="ECO:0000256" key="7">
    <source>
        <dbReference type="ARBA" id="ARBA00037818"/>
    </source>
</evidence>
<dbReference type="GO" id="GO:0031143">
    <property type="term" value="C:pseudopodium"/>
    <property type="evidence" value="ECO:0007669"/>
    <property type="project" value="UniProtKB-SubCell"/>
</dbReference>
<evidence type="ECO:0000256" key="6">
    <source>
        <dbReference type="ARBA" id="ARBA00023211"/>
    </source>
</evidence>
<keyword evidence="5" id="KW-0904">Protein phosphatase</keyword>
<dbReference type="Gene3D" id="3.60.21.10">
    <property type="match status" value="1"/>
</dbReference>
<comment type="catalytic activity">
    <reaction evidence="9 11">
        <text>O-phospho-L-threonyl-[protein] + H2O = L-threonyl-[protein] + phosphate</text>
        <dbReference type="Rhea" id="RHEA:47004"/>
        <dbReference type="Rhea" id="RHEA-COMP:11060"/>
        <dbReference type="Rhea" id="RHEA-COMP:11605"/>
        <dbReference type="ChEBI" id="CHEBI:15377"/>
        <dbReference type="ChEBI" id="CHEBI:30013"/>
        <dbReference type="ChEBI" id="CHEBI:43474"/>
        <dbReference type="ChEBI" id="CHEBI:61977"/>
        <dbReference type="EC" id="3.1.3.16"/>
    </reaction>
</comment>
<comment type="subcellular location">
    <subcellularLocation>
        <location evidence="7">Cell projection</location>
        <location evidence="7">Pseudopodium</location>
    </subcellularLocation>
</comment>
<keyword evidence="4 11" id="KW-0378">Hydrolase</keyword>
<organism evidence="13 14">
    <name type="scientific">Acrobeloides nanus</name>
    <dbReference type="NCBI Taxonomy" id="290746"/>
    <lineage>
        <taxon>Eukaryota</taxon>
        <taxon>Metazoa</taxon>
        <taxon>Ecdysozoa</taxon>
        <taxon>Nematoda</taxon>
        <taxon>Chromadorea</taxon>
        <taxon>Rhabditida</taxon>
        <taxon>Tylenchina</taxon>
        <taxon>Cephalobomorpha</taxon>
        <taxon>Cephaloboidea</taxon>
        <taxon>Cephalobidae</taxon>
        <taxon>Acrobeloides</taxon>
    </lineage>
</organism>
<sequence>MNKDIDSLIGHILGVVKGRLTVKVKAREIENLLNLAKDTFARQPSLIEINPPVVVCGDIHGQFPDLLRIFSRHGFPPSHNYLFLGDYVDRGAQSIETILLLLCYKVRYPNQFFLLRGNHETENINRVYGFYAEIMRRYDNEAMWHKFNEAFNWMPLCALIGGRILCMHGGLSPQLKSLDQLRNLQRPLMPPRNSLSFDLLWSDPSLFNRGWHANNRGASYTFGQDIVVKACRTLDIDLIVRAHQVVQDGYEFFANRRLVTLFSCPHYAGQFDNAAATMHVDKNLNINFWILRPGNVGNDDNTRIAHYRA</sequence>
<dbReference type="InterPro" id="IPR006186">
    <property type="entry name" value="Ser/Thr-sp_prot-phosphatase"/>
</dbReference>
<dbReference type="GO" id="GO:0046872">
    <property type="term" value="F:metal ion binding"/>
    <property type="evidence" value="ECO:0007669"/>
    <property type="project" value="UniProtKB-KW"/>
</dbReference>
<dbReference type="GO" id="GO:0000785">
    <property type="term" value="C:chromatin"/>
    <property type="evidence" value="ECO:0007669"/>
    <property type="project" value="UniProtKB-ARBA"/>
</dbReference>
<protein>
    <recommendedName>
        <fullName evidence="11">Serine/threonine-protein phosphatase</fullName>
        <ecNumber evidence="11">3.1.3.16</ecNumber>
    </recommendedName>
</protein>
<dbReference type="AlphaFoldDB" id="A0A914CHK4"/>
<accession>A0A914CHK4</accession>
<dbReference type="GO" id="GO:0007060">
    <property type="term" value="P:male meiosis chromosome segregation"/>
    <property type="evidence" value="ECO:0007669"/>
    <property type="project" value="UniProtKB-ARBA"/>
</dbReference>
<dbReference type="WBParaSite" id="ACRNAN_scaffold10765.g11778.t1">
    <property type="protein sequence ID" value="ACRNAN_scaffold10765.g11778.t1"/>
    <property type="gene ID" value="ACRNAN_scaffold10765.g11778"/>
</dbReference>
<dbReference type="GO" id="GO:0005634">
    <property type="term" value="C:nucleus"/>
    <property type="evidence" value="ECO:0007669"/>
    <property type="project" value="TreeGrafter"/>
</dbReference>
<evidence type="ECO:0000256" key="5">
    <source>
        <dbReference type="ARBA" id="ARBA00022912"/>
    </source>
</evidence>
<dbReference type="SMART" id="SM00156">
    <property type="entry name" value="PP2Ac"/>
    <property type="match status" value="1"/>
</dbReference>
<dbReference type="GO" id="GO:0005737">
    <property type="term" value="C:cytoplasm"/>
    <property type="evidence" value="ECO:0007669"/>
    <property type="project" value="TreeGrafter"/>
</dbReference>
<dbReference type="GO" id="GO:0097723">
    <property type="term" value="P:amoeboid sperm motility"/>
    <property type="evidence" value="ECO:0007669"/>
    <property type="project" value="UniProtKB-ARBA"/>
</dbReference>
<comment type="catalytic activity">
    <reaction evidence="8">
        <text>O-phospho-L-seryl-[protein] + H2O = L-seryl-[protein] + phosphate</text>
        <dbReference type="Rhea" id="RHEA:20629"/>
        <dbReference type="Rhea" id="RHEA-COMP:9863"/>
        <dbReference type="Rhea" id="RHEA-COMP:11604"/>
        <dbReference type="ChEBI" id="CHEBI:15377"/>
        <dbReference type="ChEBI" id="CHEBI:29999"/>
        <dbReference type="ChEBI" id="CHEBI:43474"/>
        <dbReference type="ChEBI" id="CHEBI:83421"/>
        <dbReference type="EC" id="3.1.3.16"/>
    </reaction>
</comment>
<evidence type="ECO:0000256" key="2">
    <source>
        <dbReference type="ARBA" id="ARBA00008294"/>
    </source>
</evidence>
<comment type="function">
    <text evidence="10">Probable phosphatase which plays a redundant role with gsp-4 in spermatogenesis by regulating sister chromatid segregation during meiosis. In addition, involved in sperm motility by controlling the dynamic disassembly of major sperm proteins (MSP) in the spermatozoan pseudopodium.</text>
</comment>
<evidence type="ECO:0000256" key="3">
    <source>
        <dbReference type="ARBA" id="ARBA00022723"/>
    </source>
</evidence>
<evidence type="ECO:0000256" key="1">
    <source>
        <dbReference type="ARBA" id="ARBA00001936"/>
    </source>
</evidence>
<dbReference type="Pfam" id="PF00149">
    <property type="entry name" value="Metallophos"/>
    <property type="match status" value="1"/>
</dbReference>
<dbReference type="SUPFAM" id="SSF56300">
    <property type="entry name" value="Metallo-dependent phosphatases"/>
    <property type="match status" value="1"/>
</dbReference>
<reference evidence="14" key="1">
    <citation type="submission" date="2022-11" db="UniProtKB">
        <authorList>
            <consortium name="WormBaseParasite"/>
        </authorList>
    </citation>
    <scope>IDENTIFICATION</scope>
</reference>
<evidence type="ECO:0000313" key="13">
    <source>
        <dbReference type="Proteomes" id="UP000887540"/>
    </source>
</evidence>
<evidence type="ECO:0000256" key="8">
    <source>
        <dbReference type="ARBA" id="ARBA00047761"/>
    </source>
</evidence>
<dbReference type="FunFam" id="3.60.21.10:FF:000026">
    <property type="entry name" value="Serine/threonine-protein phosphatase"/>
    <property type="match status" value="1"/>
</dbReference>
<dbReference type="EC" id="3.1.3.16" evidence="11"/>
<feature type="domain" description="Serine/threonine specific protein phosphatases" evidence="12">
    <location>
        <begin position="115"/>
        <end position="120"/>
    </location>
</feature>
<dbReference type="InterPro" id="IPR050341">
    <property type="entry name" value="PP1_catalytic_subunit"/>
</dbReference>
<dbReference type="GO" id="GO:0018991">
    <property type="term" value="P:egg-laying behavior"/>
    <property type="evidence" value="ECO:0007669"/>
    <property type="project" value="UniProtKB-ARBA"/>
</dbReference>
<evidence type="ECO:0000256" key="4">
    <source>
        <dbReference type="ARBA" id="ARBA00022801"/>
    </source>
</evidence>
<evidence type="ECO:0000256" key="10">
    <source>
        <dbReference type="ARBA" id="ARBA00054219"/>
    </source>
</evidence>
<name>A0A914CHK4_9BILA</name>